<evidence type="ECO:0000256" key="11">
    <source>
        <dbReference type="RuleBase" id="RU000419"/>
    </source>
</evidence>
<evidence type="ECO:0000256" key="6">
    <source>
        <dbReference type="ARBA" id="ARBA00023186"/>
    </source>
</evidence>
<dbReference type="NCBIfam" id="NF009487">
    <property type="entry name" value="PRK12849.1"/>
    <property type="match status" value="1"/>
</dbReference>
<dbReference type="InterPro" id="IPR002423">
    <property type="entry name" value="Cpn60/GroEL/TCP-1"/>
</dbReference>
<dbReference type="NCBIfam" id="NF009489">
    <property type="entry name" value="PRK12851.1"/>
    <property type="match status" value="1"/>
</dbReference>
<dbReference type="HAMAP" id="MF_00600">
    <property type="entry name" value="CH60"/>
    <property type="match status" value="1"/>
</dbReference>
<comment type="subcellular location">
    <subcellularLocation>
        <location evidence="2">Cell surface</location>
    </subcellularLocation>
    <subcellularLocation>
        <location evidence="9">Cytoplasm</location>
    </subcellularLocation>
    <subcellularLocation>
        <location evidence="8">Secreted</location>
        <location evidence="8">Capsule</location>
    </subcellularLocation>
    <subcellularLocation>
        <location evidence="1">Secreted</location>
        <location evidence="1">Cell wall</location>
    </subcellularLocation>
</comment>
<evidence type="ECO:0000313" key="13">
    <source>
        <dbReference type="Proteomes" id="UP001190466"/>
    </source>
</evidence>
<dbReference type="SUPFAM" id="SSF54849">
    <property type="entry name" value="GroEL-intermediate domain like"/>
    <property type="match status" value="1"/>
</dbReference>
<evidence type="ECO:0000256" key="8">
    <source>
        <dbReference type="ARBA" id="ARBA00025702"/>
    </source>
</evidence>
<dbReference type="Gene3D" id="1.10.560.10">
    <property type="entry name" value="GroEL-like equatorial domain"/>
    <property type="match status" value="1"/>
</dbReference>
<organism evidence="12 13">
    <name type="scientific">[Mycobacterium] wendilense</name>
    <dbReference type="NCBI Taxonomy" id="3064284"/>
    <lineage>
        <taxon>Bacteria</taxon>
        <taxon>Bacillati</taxon>
        <taxon>Actinomycetota</taxon>
        <taxon>Actinomycetes</taxon>
        <taxon>Mycobacteriales</taxon>
        <taxon>Mycobacteriaceae</taxon>
        <taxon>Mycolicibacter</taxon>
    </lineage>
</organism>
<comment type="caution">
    <text evidence="9">Lacks conserved residue(s) required for the propagation of feature annotation.</text>
</comment>
<dbReference type="EMBL" id="OY726395">
    <property type="protein sequence ID" value="CAJ1585096.1"/>
    <property type="molecule type" value="Genomic_DNA"/>
</dbReference>
<dbReference type="Proteomes" id="UP001190466">
    <property type="component" value="Chromosome"/>
</dbReference>
<evidence type="ECO:0000256" key="5">
    <source>
        <dbReference type="ARBA" id="ARBA00022840"/>
    </source>
</evidence>
<keyword evidence="7 9" id="KW-0413">Isomerase</keyword>
<gene>
    <name evidence="9 12" type="primary">groL</name>
    <name evidence="9" type="synonym">groEL</name>
    <name evidence="12" type="ORF">MU0050_003530</name>
</gene>
<proteinExistence type="inferred from homology"/>
<feature type="binding site" evidence="9">
    <location>
        <position position="413"/>
    </location>
    <ligand>
        <name>ATP</name>
        <dbReference type="ChEBI" id="CHEBI:30616"/>
    </ligand>
</feature>
<comment type="function">
    <text evidence="9 11">Together with its co-chaperonin GroES, plays an essential role in assisting protein folding. The GroEL-GroES system forms a nano-cage that allows encapsulation of the non-native substrate proteins and provides a physical environment optimized to promote and accelerate protein folding.</text>
</comment>
<protein>
    <recommendedName>
        <fullName evidence="9">Chaperonin GroEL</fullName>
        <ecNumber evidence="9">5.6.1.7</ecNumber>
    </recommendedName>
    <alternativeName>
        <fullName evidence="9">60 kDa chaperonin</fullName>
    </alternativeName>
    <alternativeName>
        <fullName evidence="9">Chaperonin-60</fullName>
        <shortName evidence="9">Cpn60</shortName>
    </alternativeName>
</protein>
<evidence type="ECO:0000256" key="7">
    <source>
        <dbReference type="ARBA" id="ARBA00023235"/>
    </source>
</evidence>
<dbReference type="InterPro" id="IPR027410">
    <property type="entry name" value="TCP-1-like_intermed_sf"/>
</dbReference>
<dbReference type="NCBIfam" id="NF009488">
    <property type="entry name" value="PRK12850.1"/>
    <property type="match status" value="1"/>
</dbReference>
<dbReference type="RefSeq" id="WP_316510850.1">
    <property type="nucleotide sequence ID" value="NZ_OY726395.1"/>
</dbReference>
<dbReference type="NCBIfam" id="NF000592">
    <property type="entry name" value="PRK00013.1"/>
    <property type="match status" value="1"/>
</dbReference>
<evidence type="ECO:0000256" key="10">
    <source>
        <dbReference type="RuleBase" id="RU000418"/>
    </source>
</evidence>
<accession>A0ABN9P1P9</accession>
<dbReference type="Pfam" id="PF00118">
    <property type="entry name" value="Cpn60_TCP1"/>
    <property type="match status" value="1"/>
</dbReference>
<feature type="binding site" evidence="9">
    <location>
        <begin position="478"/>
        <end position="480"/>
    </location>
    <ligand>
        <name>ATP</name>
        <dbReference type="ChEBI" id="CHEBI:30616"/>
    </ligand>
</feature>
<feature type="binding site" evidence="9">
    <location>
        <begin position="86"/>
        <end position="90"/>
    </location>
    <ligand>
        <name>ATP</name>
        <dbReference type="ChEBI" id="CHEBI:30616"/>
    </ligand>
</feature>
<dbReference type="SUPFAM" id="SSF52029">
    <property type="entry name" value="GroEL apical domain-like"/>
    <property type="match status" value="1"/>
</dbReference>
<sequence length="542" mass="56030">MSKQIEFNETARRAMEAGVDKLADAVKITLGPRGRHVVLAKSFGGPTVTNDGVTIARDIDLEDPFENLGAQLVKSVATKTNDVTGDGTTTATVLAQAIIKAGLRNIAAGANPMALGQGIGKAADAASEALLAAATPVDGKNAIAQVATVSSRDPEVGELVGEAMTKVGGDGVVSVEESSTLSTELEITDGVGFDKGFLSAYFVTDFDTQEAVLEDALVLLHRDKISSLPDLLPLLEKVAEAGKPLLIVAEDVEGEPLSTLVVNAIRKTLKAVAVKAPFFGDRRKAFLEDLAVVTGAQVINPDVGLVLREAGLEVLGSARRIVVGKDDTVIVDGGGTKEAVDARAAQLRSEIETSDSDWDREKLEERLAKLAGGVAVIKVGAATETDLKKRKEAVEDAVAAAKAAVEEGVVPGGGSALIQVRKKLADLKASLSGDQALGVDVFSSALTAPLYWIASNAGVDGSVVVAKVADLPAGHGFNAATMEYGDLAADGVIDPVKVTRSAVLNAASVARMVLTTETAVVDKPIEVEDDHGHSHGHHGHAH</sequence>
<feature type="binding site" evidence="9">
    <location>
        <begin position="29"/>
        <end position="32"/>
    </location>
    <ligand>
        <name>ATP</name>
        <dbReference type="ChEBI" id="CHEBI:30616"/>
    </ligand>
</feature>
<dbReference type="NCBIfam" id="TIGR02348">
    <property type="entry name" value="GroEL"/>
    <property type="match status" value="1"/>
</dbReference>
<dbReference type="CDD" id="cd03344">
    <property type="entry name" value="GroEL"/>
    <property type="match status" value="1"/>
</dbReference>
<dbReference type="InterPro" id="IPR018370">
    <property type="entry name" value="Chaperonin_Cpn60_CS"/>
</dbReference>
<keyword evidence="5 9" id="KW-0067">ATP-binding</keyword>
<comment type="similarity">
    <text evidence="3 9 10">Belongs to the chaperonin (HSP60) family.</text>
</comment>
<dbReference type="PANTHER" id="PTHR45633">
    <property type="entry name" value="60 KDA HEAT SHOCK PROTEIN, MITOCHONDRIAL"/>
    <property type="match status" value="1"/>
</dbReference>
<evidence type="ECO:0000313" key="12">
    <source>
        <dbReference type="EMBL" id="CAJ1585096.1"/>
    </source>
</evidence>
<feature type="binding site" evidence="9">
    <location>
        <position position="494"/>
    </location>
    <ligand>
        <name>ATP</name>
        <dbReference type="ChEBI" id="CHEBI:30616"/>
    </ligand>
</feature>
<evidence type="ECO:0000256" key="2">
    <source>
        <dbReference type="ARBA" id="ARBA00004241"/>
    </source>
</evidence>
<dbReference type="PRINTS" id="PR00298">
    <property type="entry name" value="CHAPERONIN60"/>
</dbReference>
<keyword evidence="9" id="KW-0963">Cytoplasm</keyword>
<dbReference type="PROSITE" id="PS00296">
    <property type="entry name" value="CHAPERONINS_CPN60"/>
    <property type="match status" value="1"/>
</dbReference>
<dbReference type="Gene3D" id="3.50.7.10">
    <property type="entry name" value="GroEL"/>
    <property type="match status" value="1"/>
</dbReference>
<keyword evidence="4 9" id="KW-0547">Nucleotide-binding</keyword>
<dbReference type="InterPro" id="IPR001844">
    <property type="entry name" value="Cpn60/GroEL"/>
</dbReference>
<name>A0ABN9P1P9_9MYCO</name>
<comment type="subunit">
    <text evidence="9 11">Forms a cylinder of 14 subunits composed of two heptameric rings stacked back-to-back. Interacts with the co-chaperonin GroES.</text>
</comment>
<evidence type="ECO:0000256" key="9">
    <source>
        <dbReference type="HAMAP-Rule" id="MF_00600"/>
    </source>
</evidence>
<dbReference type="EC" id="5.6.1.7" evidence="9"/>
<dbReference type="InterPro" id="IPR027413">
    <property type="entry name" value="GROEL-like_equatorial_sf"/>
</dbReference>
<evidence type="ECO:0000256" key="1">
    <source>
        <dbReference type="ARBA" id="ARBA00004191"/>
    </source>
</evidence>
<dbReference type="SUPFAM" id="SSF48592">
    <property type="entry name" value="GroEL equatorial domain-like"/>
    <property type="match status" value="1"/>
</dbReference>
<reference evidence="12 13" key="1">
    <citation type="submission" date="2023-08" db="EMBL/GenBank/DDBJ databases">
        <authorList>
            <person name="Folkvardsen B D."/>
            <person name="Norman A."/>
        </authorList>
    </citation>
    <scope>NUCLEOTIDE SEQUENCE [LARGE SCALE GENOMIC DNA]</scope>
    <source>
        <strain evidence="12 13">Mu0050</strain>
    </source>
</reference>
<dbReference type="Gene3D" id="3.30.260.10">
    <property type="entry name" value="TCP-1-like chaperonin intermediate domain"/>
    <property type="match status" value="1"/>
</dbReference>
<keyword evidence="13" id="KW-1185">Reference proteome</keyword>
<evidence type="ECO:0000256" key="4">
    <source>
        <dbReference type="ARBA" id="ARBA00022741"/>
    </source>
</evidence>
<evidence type="ECO:0000256" key="3">
    <source>
        <dbReference type="ARBA" id="ARBA00006607"/>
    </source>
</evidence>
<keyword evidence="6 9" id="KW-0143">Chaperone</keyword>
<dbReference type="InterPro" id="IPR027409">
    <property type="entry name" value="GroEL-like_apical_dom_sf"/>
</dbReference>